<dbReference type="RefSeq" id="WP_163806939.1">
    <property type="nucleotide sequence ID" value="NZ_AP022620.1"/>
</dbReference>
<proteinExistence type="predicted"/>
<keyword evidence="3" id="KW-1185">Reference proteome</keyword>
<reference evidence="2 3" key="1">
    <citation type="journal article" date="2019" name="Emerg. Microbes Infect.">
        <title>Comprehensive subspecies identification of 175 nontuberculous mycobacteria species based on 7547 genomic profiles.</title>
        <authorList>
            <person name="Matsumoto Y."/>
            <person name="Kinjo T."/>
            <person name="Motooka D."/>
            <person name="Nabeya D."/>
            <person name="Jung N."/>
            <person name="Uechi K."/>
            <person name="Horii T."/>
            <person name="Iida T."/>
            <person name="Fujita J."/>
            <person name="Nakamura S."/>
        </authorList>
    </citation>
    <scope>NUCLEOTIDE SEQUENCE [LARGE SCALE GENOMIC DNA]</scope>
    <source>
        <strain evidence="2 3">JCM 30275</strain>
    </source>
</reference>
<evidence type="ECO:0000313" key="2">
    <source>
        <dbReference type="EMBL" id="BBZ79612.1"/>
    </source>
</evidence>
<feature type="transmembrane region" description="Helical" evidence="1">
    <location>
        <begin position="16"/>
        <end position="37"/>
    </location>
</feature>
<keyword evidence="1" id="KW-1133">Transmembrane helix</keyword>
<dbReference type="AlphaFoldDB" id="A0A6N4WI90"/>
<evidence type="ECO:0000313" key="3">
    <source>
        <dbReference type="Proteomes" id="UP000467249"/>
    </source>
</evidence>
<dbReference type="Proteomes" id="UP000467249">
    <property type="component" value="Chromosome"/>
</dbReference>
<organism evidence="2 3">
    <name type="scientific">Mycolicibacterium anyangense</name>
    <dbReference type="NCBI Taxonomy" id="1431246"/>
    <lineage>
        <taxon>Bacteria</taxon>
        <taxon>Bacillati</taxon>
        <taxon>Actinomycetota</taxon>
        <taxon>Actinomycetes</taxon>
        <taxon>Mycobacteriales</taxon>
        <taxon>Mycobacteriaceae</taxon>
        <taxon>Mycolicibacterium</taxon>
    </lineage>
</organism>
<gene>
    <name evidence="2" type="ORF">MANY_49490</name>
</gene>
<keyword evidence="1" id="KW-0812">Transmembrane</keyword>
<name>A0A6N4WI90_9MYCO</name>
<sequence length="92" mass="9296">MEYDDVAQRTYSVPTVIGGAGLVAVLAAIVVAVIMVGETSMNAVPRRVPAVMPTATTAFAHPATPAPATPAGDTAFFGQLPHVPTVGQVLAP</sequence>
<protein>
    <submittedName>
        <fullName evidence="2">Uncharacterized protein</fullName>
    </submittedName>
</protein>
<evidence type="ECO:0000256" key="1">
    <source>
        <dbReference type="SAM" id="Phobius"/>
    </source>
</evidence>
<keyword evidence="1" id="KW-0472">Membrane</keyword>
<accession>A0A6N4WI90</accession>
<dbReference type="KEGG" id="many:MANY_49490"/>
<dbReference type="EMBL" id="AP022620">
    <property type="protein sequence ID" value="BBZ79612.1"/>
    <property type="molecule type" value="Genomic_DNA"/>
</dbReference>